<dbReference type="EMBL" id="QTTN01000075">
    <property type="protein sequence ID" value="REE55324.1"/>
    <property type="molecule type" value="Genomic_DNA"/>
</dbReference>
<dbReference type="PROSITE" id="PS00737">
    <property type="entry name" value="THIOLASE_2"/>
    <property type="match status" value="1"/>
</dbReference>
<dbReference type="NCBIfam" id="TIGR01930">
    <property type="entry name" value="AcCoA-C-Actrans"/>
    <property type="match status" value="1"/>
</dbReference>
<keyword evidence="3 7" id="KW-0808">Transferase</keyword>
<evidence type="ECO:0000256" key="7">
    <source>
        <dbReference type="RuleBase" id="RU003557"/>
    </source>
</evidence>
<dbReference type="EC" id="2.3.1.9" evidence="2"/>
<name>A0A3D9Q335_9BACL</name>
<organism evidence="10 11">
    <name type="scientific">Paenibacillus taihuensis</name>
    <dbReference type="NCBI Taxonomy" id="1156355"/>
    <lineage>
        <taxon>Bacteria</taxon>
        <taxon>Bacillati</taxon>
        <taxon>Bacillota</taxon>
        <taxon>Bacilli</taxon>
        <taxon>Bacillales</taxon>
        <taxon>Paenibacillaceae</taxon>
        <taxon>Paenibacillus</taxon>
    </lineage>
</organism>
<dbReference type="Pfam" id="PF00108">
    <property type="entry name" value="Thiolase_N"/>
    <property type="match status" value="1"/>
</dbReference>
<keyword evidence="11" id="KW-1185">Reference proteome</keyword>
<evidence type="ECO:0000259" key="9">
    <source>
        <dbReference type="Pfam" id="PF02803"/>
    </source>
</evidence>
<feature type="domain" description="Thiolase C-terminal" evidence="9">
    <location>
        <begin position="278"/>
        <end position="397"/>
    </location>
</feature>
<dbReference type="AlphaFoldDB" id="A0A3D9Q335"/>
<dbReference type="PROSITE" id="PS00099">
    <property type="entry name" value="THIOLASE_3"/>
    <property type="match status" value="1"/>
</dbReference>
<feature type="active site" description="Acyl-thioester intermediate" evidence="6">
    <location>
        <position position="88"/>
    </location>
</feature>
<evidence type="ECO:0000259" key="8">
    <source>
        <dbReference type="Pfam" id="PF00108"/>
    </source>
</evidence>
<dbReference type="OrthoDB" id="9764892at2"/>
<dbReference type="InterPro" id="IPR020615">
    <property type="entry name" value="Thiolase_acyl_enz_int_AS"/>
</dbReference>
<dbReference type="PROSITE" id="PS00098">
    <property type="entry name" value="THIOLASE_1"/>
    <property type="match status" value="1"/>
</dbReference>
<dbReference type="InterPro" id="IPR020610">
    <property type="entry name" value="Thiolase_AS"/>
</dbReference>
<feature type="domain" description="Thiolase N-terminal" evidence="8">
    <location>
        <begin position="5"/>
        <end position="268"/>
    </location>
</feature>
<evidence type="ECO:0000256" key="3">
    <source>
        <dbReference type="ARBA" id="ARBA00022679"/>
    </source>
</evidence>
<feature type="active site" description="Proton acceptor" evidence="6">
    <location>
        <position position="385"/>
    </location>
</feature>
<dbReference type="Proteomes" id="UP000256304">
    <property type="component" value="Unassembled WGS sequence"/>
</dbReference>
<feature type="active site" description="Proton acceptor" evidence="6">
    <location>
        <position position="355"/>
    </location>
</feature>
<dbReference type="GO" id="GO:0003985">
    <property type="term" value="F:acetyl-CoA C-acetyltransferase activity"/>
    <property type="evidence" value="ECO:0007669"/>
    <property type="project" value="UniProtKB-EC"/>
</dbReference>
<dbReference type="FunFam" id="3.40.47.10:FF:000010">
    <property type="entry name" value="Acetyl-CoA acetyltransferase (Thiolase)"/>
    <property type="match status" value="1"/>
</dbReference>
<dbReference type="PANTHER" id="PTHR18919:SF107">
    <property type="entry name" value="ACETYL-COA ACETYLTRANSFERASE, CYTOSOLIC"/>
    <property type="match status" value="1"/>
</dbReference>
<dbReference type="InterPro" id="IPR020613">
    <property type="entry name" value="Thiolase_CS"/>
</dbReference>
<evidence type="ECO:0000256" key="4">
    <source>
        <dbReference type="ARBA" id="ARBA00023315"/>
    </source>
</evidence>
<protein>
    <recommendedName>
        <fullName evidence="2">acetyl-CoA C-acetyltransferase</fullName>
        <ecNumber evidence="2">2.3.1.9</ecNumber>
    </recommendedName>
    <alternativeName>
        <fullName evidence="5">Acetoacetyl-CoA thiolase</fullName>
    </alternativeName>
</protein>
<sequence length="405" mass="41383">MAELVIAGGARTAFGKFGGALKGMRAVQLGGIAIHGALQKSGVQPQTVDEVMMGMAIQAGAGQNPARQAADHAGIPPAVPAETINKVCASGMRSLTLASQIIAAGDAELIVAGGMENMSDVPYALPGTRWGLRLGDSRVMDLLQRDGLRCAFADMHMGDYADTIAADYGITRLEQDEWALRSHERAVQASMQGVFLSEIIPVPLTGTAAQSKSHVFAIDTDEAPRGDTSAQKLAALSPVFRGGSSGTITAGNAPGLNDGAAALVVASKERALRDGLPVRAELLGHAAVSVEPRNYPIAPAFAVQKLLAKQGLPLSAIDRFEINEAFAVVVLACSKLLGLEADKVNVHGGAIAIGHPIGASGARIVLTLINSLERRGGGLGIAAICSGGGQGDAVLVRVGGGDAQS</sequence>
<evidence type="ECO:0000313" key="11">
    <source>
        <dbReference type="Proteomes" id="UP000256304"/>
    </source>
</evidence>
<dbReference type="InterPro" id="IPR020616">
    <property type="entry name" value="Thiolase_N"/>
</dbReference>
<dbReference type="CDD" id="cd00751">
    <property type="entry name" value="thiolase"/>
    <property type="match status" value="1"/>
</dbReference>
<dbReference type="NCBIfam" id="NF006086">
    <property type="entry name" value="PRK08235.1"/>
    <property type="match status" value="1"/>
</dbReference>
<dbReference type="RefSeq" id="WP_116192860.1">
    <property type="nucleotide sequence ID" value="NZ_QTTN01000075.1"/>
</dbReference>
<comment type="caution">
    <text evidence="10">The sequence shown here is derived from an EMBL/GenBank/DDBJ whole genome shotgun (WGS) entry which is preliminary data.</text>
</comment>
<dbReference type="SUPFAM" id="SSF53901">
    <property type="entry name" value="Thiolase-like"/>
    <property type="match status" value="2"/>
</dbReference>
<evidence type="ECO:0000256" key="6">
    <source>
        <dbReference type="PIRSR" id="PIRSR000429-1"/>
    </source>
</evidence>
<keyword evidence="4 7" id="KW-0012">Acyltransferase</keyword>
<comment type="similarity">
    <text evidence="1 7">Belongs to the thiolase-like superfamily. Thiolase family.</text>
</comment>
<reference evidence="10 11" key="1">
    <citation type="submission" date="2018-08" db="EMBL/GenBank/DDBJ databases">
        <title>Genomic Encyclopedia of Type Strains, Phase III (KMG-III): the genomes of soil and plant-associated and newly described type strains.</title>
        <authorList>
            <person name="Whitman W."/>
        </authorList>
    </citation>
    <scope>NUCLEOTIDE SEQUENCE [LARGE SCALE GENOMIC DNA]</scope>
    <source>
        <strain evidence="10 11">CGMCC 1.10966</strain>
    </source>
</reference>
<dbReference type="InterPro" id="IPR020617">
    <property type="entry name" value="Thiolase_C"/>
</dbReference>
<evidence type="ECO:0000313" key="10">
    <source>
        <dbReference type="EMBL" id="REE55324.1"/>
    </source>
</evidence>
<evidence type="ECO:0000256" key="2">
    <source>
        <dbReference type="ARBA" id="ARBA00012705"/>
    </source>
</evidence>
<dbReference type="InterPro" id="IPR016039">
    <property type="entry name" value="Thiolase-like"/>
</dbReference>
<dbReference type="Gene3D" id="3.40.47.10">
    <property type="match status" value="2"/>
</dbReference>
<dbReference type="InterPro" id="IPR002155">
    <property type="entry name" value="Thiolase"/>
</dbReference>
<evidence type="ECO:0000256" key="5">
    <source>
        <dbReference type="ARBA" id="ARBA00030755"/>
    </source>
</evidence>
<dbReference type="Pfam" id="PF02803">
    <property type="entry name" value="Thiolase_C"/>
    <property type="match status" value="1"/>
</dbReference>
<gene>
    <name evidence="10" type="ORF">A8990_1756</name>
</gene>
<evidence type="ECO:0000256" key="1">
    <source>
        <dbReference type="ARBA" id="ARBA00010982"/>
    </source>
</evidence>
<proteinExistence type="inferred from homology"/>
<dbReference type="PIRSF" id="PIRSF000429">
    <property type="entry name" value="Ac-CoA_Ac_transf"/>
    <property type="match status" value="1"/>
</dbReference>
<dbReference type="PANTHER" id="PTHR18919">
    <property type="entry name" value="ACETYL-COA C-ACYLTRANSFERASE"/>
    <property type="match status" value="1"/>
</dbReference>
<accession>A0A3D9Q335</accession>